<name>A0A556MQT5_9FLAO</name>
<dbReference type="SFLD" id="SFLDG01138">
    <property type="entry name" value="C1.6.2:_Deoxy-d-mannose-octulo"/>
    <property type="match status" value="1"/>
</dbReference>
<comment type="similarity">
    <text evidence="2">Belongs to the KdsC family.</text>
</comment>
<sequence length="172" mass="19563">MISYKERLNGISTFIFDIDGVLTDGTVYPYHGELLRGLNSKDGYAIQYAVKKGYKVFIITGGNSEDVKMSLIHLGVTEVHLRSSHKVQVYEQLKEKHGLEDQQVLYMGDDLPDYQVMQVVGMAACPQDAAIEIKHISHYQSPYFGGKGCVRDMIEQTLRVQGNWFHEEAFVW</sequence>
<dbReference type="GO" id="GO:0016788">
    <property type="term" value="F:hydrolase activity, acting on ester bonds"/>
    <property type="evidence" value="ECO:0007669"/>
    <property type="project" value="InterPro"/>
</dbReference>
<evidence type="ECO:0000256" key="5">
    <source>
        <dbReference type="ARBA" id="ARBA00022801"/>
    </source>
</evidence>
<organism evidence="8 9">
    <name type="scientific">Fluviicola chungangensis</name>
    <dbReference type="NCBI Taxonomy" id="2597671"/>
    <lineage>
        <taxon>Bacteria</taxon>
        <taxon>Pseudomonadati</taxon>
        <taxon>Bacteroidota</taxon>
        <taxon>Flavobacteriia</taxon>
        <taxon>Flavobacteriales</taxon>
        <taxon>Crocinitomicaceae</taxon>
        <taxon>Fluviicola</taxon>
    </lineage>
</organism>
<proteinExistence type="inferred from homology"/>
<keyword evidence="4 7" id="KW-0479">Metal-binding</keyword>
<dbReference type="EMBL" id="VLPL01000005">
    <property type="protein sequence ID" value="TSJ42296.1"/>
    <property type="molecule type" value="Genomic_DNA"/>
</dbReference>
<comment type="subunit">
    <text evidence="3">Homotetramer.</text>
</comment>
<gene>
    <name evidence="8" type="ORF">FO442_11045</name>
</gene>
<evidence type="ECO:0000313" key="8">
    <source>
        <dbReference type="EMBL" id="TSJ42296.1"/>
    </source>
</evidence>
<dbReference type="SFLD" id="SFLDG01136">
    <property type="entry name" value="C1.6:_Phosphoserine_Phosphatas"/>
    <property type="match status" value="1"/>
</dbReference>
<evidence type="ECO:0000256" key="1">
    <source>
        <dbReference type="ARBA" id="ARBA00001946"/>
    </source>
</evidence>
<comment type="caution">
    <text evidence="8">The sequence shown here is derived from an EMBL/GenBank/DDBJ whole genome shotgun (WGS) entry which is preliminary data.</text>
</comment>
<dbReference type="OrthoDB" id="9805604at2"/>
<dbReference type="SUPFAM" id="SSF56784">
    <property type="entry name" value="HAD-like"/>
    <property type="match status" value="1"/>
</dbReference>
<dbReference type="PANTHER" id="PTHR21485">
    <property type="entry name" value="HAD SUPERFAMILY MEMBERS CMAS AND KDSC"/>
    <property type="match status" value="1"/>
</dbReference>
<evidence type="ECO:0000256" key="2">
    <source>
        <dbReference type="ARBA" id="ARBA00005893"/>
    </source>
</evidence>
<feature type="binding site" evidence="7">
    <location>
        <position position="19"/>
    </location>
    <ligand>
        <name>substrate</name>
    </ligand>
</feature>
<dbReference type="Pfam" id="PF08282">
    <property type="entry name" value="Hydrolase_3"/>
    <property type="match status" value="1"/>
</dbReference>
<accession>A0A556MQT5</accession>
<keyword evidence="9" id="KW-1185">Reference proteome</keyword>
<comment type="cofactor">
    <cofactor evidence="1 7">
        <name>Mg(2+)</name>
        <dbReference type="ChEBI" id="CHEBI:18420"/>
    </cofactor>
</comment>
<protein>
    <submittedName>
        <fullName evidence="8">3-deoxy-D-manno-octulosonate 8-phosphate phosphatase</fullName>
    </submittedName>
</protein>
<keyword evidence="6 7" id="KW-0460">Magnesium</keyword>
<feature type="binding site" evidence="7">
    <location>
        <position position="17"/>
    </location>
    <ligand>
        <name>Mg(2+)</name>
        <dbReference type="ChEBI" id="CHEBI:18420"/>
    </ligand>
</feature>
<dbReference type="Proteomes" id="UP000316008">
    <property type="component" value="Unassembled WGS sequence"/>
</dbReference>
<keyword evidence="5" id="KW-0378">Hydrolase</keyword>
<reference evidence="8 9" key="1">
    <citation type="submission" date="2019-07" db="EMBL/GenBank/DDBJ databases">
        <authorList>
            <person name="Huq M.A."/>
        </authorList>
    </citation>
    <scope>NUCLEOTIDE SEQUENCE [LARGE SCALE GENOMIC DNA]</scope>
    <source>
        <strain evidence="8 9">MAH-3</strain>
    </source>
</reference>
<dbReference type="SFLD" id="SFLDS00003">
    <property type="entry name" value="Haloacid_Dehalogenase"/>
    <property type="match status" value="1"/>
</dbReference>
<dbReference type="RefSeq" id="WP_144333251.1">
    <property type="nucleotide sequence ID" value="NZ_VLPL01000005.1"/>
</dbReference>
<evidence type="ECO:0000256" key="3">
    <source>
        <dbReference type="ARBA" id="ARBA00011881"/>
    </source>
</evidence>
<dbReference type="AlphaFoldDB" id="A0A556MQT5"/>
<dbReference type="InterPro" id="IPR023214">
    <property type="entry name" value="HAD_sf"/>
</dbReference>
<dbReference type="InterPro" id="IPR036412">
    <property type="entry name" value="HAD-like_sf"/>
</dbReference>
<dbReference type="Gene3D" id="3.40.50.1000">
    <property type="entry name" value="HAD superfamily/HAD-like"/>
    <property type="match status" value="1"/>
</dbReference>
<dbReference type="GO" id="GO:0008781">
    <property type="term" value="F:N-acylneuraminate cytidylyltransferase activity"/>
    <property type="evidence" value="ECO:0007669"/>
    <property type="project" value="TreeGrafter"/>
</dbReference>
<dbReference type="GO" id="GO:0046872">
    <property type="term" value="F:metal ion binding"/>
    <property type="evidence" value="ECO:0007669"/>
    <property type="project" value="UniProtKB-KW"/>
</dbReference>
<evidence type="ECO:0000313" key="9">
    <source>
        <dbReference type="Proteomes" id="UP000316008"/>
    </source>
</evidence>
<dbReference type="NCBIfam" id="TIGR01670">
    <property type="entry name" value="KdsC-phosphatas"/>
    <property type="match status" value="1"/>
</dbReference>
<dbReference type="PIRSF" id="PIRSF006118">
    <property type="entry name" value="KDO8-P_Ptase"/>
    <property type="match status" value="1"/>
</dbReference>
<dbReference type="PANTHER" id="PTHR21485:SF3">
    <property type="entry name" value="N-ACYLNEURAMINATE CYTIDYLYLTRANSFERASE"/>
    <property type="match status" value="1"/>
</dbReference>
<dbReference type="InterPro" id="IPR050793">
    <property type="entry name" value="CMP-NeuNAc_synthase"/>
</dbReference>
<evidence type="ECO:0000256" key="4">
    <source>
        <dbReference type="ARBA" id="ARBA00022723"/>
    </source>
</evidence>
<evidence type="ECO:0000256" key="7">
    <source>
        <dbReference type="PIRSR" id="PIRSR006118-2"/>
    </source>
</evidence>
<dbReference type="InterPro" id="IPR010023">
    <property type="entry name" value="KdsC_fam"/>
</dbReference>
<feature type="binding site" evidence="7">
    <location>
        <position position="109"/>
    </location>
    <ligand>
        <name>Mg(2+)</name>
        <dbReference type="ChEBI" id="CHEBI:18420"/>
    </ligand>
</feature>
<evidence type="ECO:0000256" key="6">
    <source>
        <dbReference type="ARBA" id="ARBA00022842"/>
    </source>
</evidence>